<evidence type="ECO:0000313" key="2">
    <source>
        <dbReference type="Proteomes" id="UP000743370"/>
    </source>
</evidence>
<dbReference type="AlphaFoldDB" id="A0A8T0JK65"/>
<proteinExistence type="predicted"/>
<organism evidence="1 2">
    <name type="scientific">Phaseolus angularis</name>
    <name type="common">Azuki bean</name>
    <name type="synonym">Vigna angularis</name>
    <dbReference type="NCBI Taxonomy" id="3914"/>
    <lineage>
        <taxon>Eukaryota</taxon>
        <taxon>Viridiplantae</taxon>
        <taxon>Streptophyta</taxon>
        <taxon>Embryophyta</taxon>
        <taxon>Tracheophyta</taxon>
        <taxon>Spermatophyta</taxon>
        <taxon>Magnoliopsida</taxon>
        <taxon>eudicotyledons</taxon>
        <taxon>Gunneridae</taxon>
        <taxon>Pentapetalae</taxon>
        <taxon>rosids</taxon>
        <taxon>fabids</taxon>
        <taxon>Fabales</taxon>
        <taxon>Fabaceae</taxon>
        <taxon>Papilionoideae</taxon>
        <taxon>50 kb inversion clade</taxon>
        <taxon>NPAAA clade</taxon>
        <taxon>indigoferoid/millettioid clade</taxon>
        <taxon>Phaseoleae</taxon>
        <taxon>Vigna</taxon>
    </lineage>
</organism>
<sequence>MPLSPSSMASIPHLYPNYTFTTHDLSDFPTPHITANASLMENSMWAAQDSFIPVLDINNGALDHIVSLDCDTMACANWMPSFSDQVGGLSDLAISDCKMGFYGGFQNFNARYQPHIGDFGEECCAFLEDVKPPPYPNAARENWGLQGNQIQAVEEPNIKLKNDEEDWLQEAMASLVYLSHSSPEDM</sequence>
<name>A0A8T0JK65_PHAAN</name>
<dbReference type="EMBL" id="JABFOF010000011">
    <property type="protein sequence ID" value="KAG2372323.1"/>
    <property type="molecule type" value="Genomic_DNA"/>
</dbReference>
<accession>A0A8T0JK65</accession>
<comment type="caution">
    <text evidence="1">The sequence shown here is derived from an EMBL/GenBank/DDBJ whole genome shotgun (WGS) entry which is preliminary data.</text>
</comment>
<evidence type="ECO:0000313" key="1">
    <source>
        <dbReference type="EMBL" id="KAG2372323.1"/>
    </source>
</evidence>
<reference evidence="1 2" key="1">
    <citation type="submission" date="2020-05" db="EMBL/GenBank/DDBJ databases">
        <title>Vigna angularis (adzuki bean) Var. LongXiaoDou No. 4 denovo assembly.</title>
        <authorList>
            <person name="Xiang H."/>
        </authorList>
    </citation>
    <scope>NUCLEOTIDE SEQUENCE [LARGE SCALE GENOMIC DNA]</scope>
    <source>
        <tissue evidence="1">Leaf</tissue>
    </source>
</reference>
<dbReference type="Proteomes" id="UP000743370">
    <property type="component" value="Unassembled WGS sequence"/>
</dbReference>
<gene>
    <name evidence="1" type="ORF">HKW66_Vig0208080</name>
</gene>
<protein>
    <submittedName>
        <fullName evidence="1">Uncharacterized protein</fullName>
    </submittedName>
</protein>